<dbReference type="Proteomes" id="UP000324209">
    <property type="component" value="Chromosome"/>
</dbReference>
<protein>
    <recommendedName>
        <fullName evidence="3">WD40 repeat domain-containing protein</fullName>
    </recommendedName>
</protein>
<sequence length="363" mass="40947">MKYSLVLIFFSFSCLCYGEDSILNLQKIRSRGDFISEQYVIQDGEHKLSLVSDPTERTILKRQLYLEDISLPESLFFDTQISALSADGDDIWLGSRSGDIARYSLSERKWTSFVRGEESLAIRMVQSIQIESERIWFLSYGSVAIYSKRHDRFIQLSIPDDQEYRGLQSAVLMGQGLISGTQSSNLRRIRLDSQSVIQQTPSLRNITFLKDLKNGTLLAGTEMDGLFILDEYFQPRPLSENNRKTSAVRAVLGDPDVRMIGGSYGAGLFQLVRQGEGYDIVFLHTPVQWITDGVEIKGEYYFSSLGQGLVVLDGETLQSRFYGISEGLSGLDINALVYVDPYLICAVQGQGIIKIHENYFKTP</sequence>
<accession>A0A5C1QM66</accession>
<reference evidence="1 2" key="1">
    <citation type="submission" date="2019-02" db="EMBL/GenBank/DDBJ databases">
        <title>Complete Genome Sequence and Methylome Analysis of free living Spirochaetas.</title>
        <authorList>
            <person name="Fomenkov A."/>
            <person name="Dubinina G."/>
            <person name="Leshcheva N."/>
            <person name="Mikheeva N."/>
            <person name="Grabovich M."/>
            <person name="Vincze T."/>
            <person name="Roberts R.J."/>
        </authorList>
    </citation>
    <scope>NUCLEOTIDE SEQUENCE [LARGE SCALE GENOMIC DNA]</scope>
    <source>
        <strain evidence="1 2">K2</strain>
    </source>
</reference>
<dbReference type="OrthoDB" id="375221at2"/>
<dbReference type="Gene3D" id="2.130.10.10">
    <property type="entry name" value="YVTN repeat-like/Quinoprotein amine dehydrogenase"/>
    <property type="match status" value="1"/>
</dbReference>
<evidence type="ECO:0000313" key="2">
    <source>
        <dbReference type="Proteomes" id="UP000324209"/>
    </source>
</evidence>
<proteinExistence type="predicted"/>
<name>A0A5C1QM66_9SPIO</name>
<organism evidence="1 2">
    <name type="scientific">Oceanispirochaeta crateris</name>
    <dbReference type="NCBI Taxonomy" id="2518645"/>
    <lineage>
        <taxon>Bacteria</taxon>
        <taxon>Pseudomonadati</taxon>
        <taxon>Spirochaetota</taxon>
        <taxon>Spirochaetia</taxon>
        <taxon>Spirochaetales</taxon>
        <taxon>Spirochaetaceae</taxon>
        <taxon>Oceanispirochaeta</taxon>
    </lineage>
</organism>
<evidence type="ECO:0008006" key="3">
    <source>
        <dbReference type="Google" id="ProtNLM"/>
    </source>
</evidence>
<keyword evidence="2" id="KW-1185">Reference proteome</keyword>
<dbReference type="AlphaFoldDB" id="A0A5C1QM66"/>
<dbReference type="EMBL" id="CP036150">
    <property type="protein sequence ID" value="QEN07646.1"/>
    <property type="molecule type" value="Genomic_DNA"/>
</dbReference>
<dbReference type="KEGG" id="ock:EXM22_06455"/>
<dbReference type="InterPro" id="IPR015943">
    <property type="entry name" value="WD40/YVTN_repeat-like_dom_sf"/>
</dbReference>
<dbReference type="SUPFAM" id="SSF101898">
    <property type="entry name" value="NHL repeat"/>
    <property type="match status" value="1"/>
</dbReference>
<dbReference type="RefSeq" id="WP_149485726.1">
    <property type="nucleotide sequence ID" value="NZ_CP036150.1"/>
</dbReference>
<gene>
    <name evidence="1" type="ORF">EXM22_06455</name>
</gene>
<evidence type="ECO:0000313" key="1">
    <source>
        <dbReference type="EMBL" id="QEN07646.1"/>
    </source>
</evidence>